<dbReference type="AlphaFoldDB" id="A0A6I5ZP33"/>
<name>A0A6I5ZP33_9FIRM</name>
<dbReference type="Proteomes" id="UP000425916">
    <property type="component" value="Chromosome"/>
</dbReference>
<gene>
    <name evidence="5" type="ORF">MGLY_08720</name>
</gene>
<dbReference type="EMBL" id="CP046244">
    <property type="protein sequence ID" value="QGP91536.1"/>
    <property type="molecule type" value="Genomic_DNA"/>
</dbReference>
<evidence type="ECO:0000256" key="3">
    <source>
        <dbReference type="SAM" id="Phobius"/>
    </source>
</evidence>
<keyword evidence="3" id="KW-0812">Transmembrane</keyword>
<dbReference type="Gene3D" id="1.10.274.10">
    <property type="entry name" value="PtsI, HPr-binding domain"/>
    <property type="match status" value="1"/>
</dbReference>
<protein>
    <recommendedName>
        <fullName evidence="4">Phosphotransferase system enzyme I N-terminal domain-containing protein</fullName>
    </recommendedName>
</protein>
<reference evidence="5 6" key="1">
    <citation type="submission" date="2019-11" db="EMBL/GenBank/DDBJ databases">
        <title>Genome sequence of Moorella glycerini DSM11254.</title>
        <authorList>
            <person name="Poehlein A."/>
            <person name="Boeer T."/>
            <person name="Daniel R."/>
        </authorList>
    </citation>
    <scope>NUCLEOTIDE SEQUENCE [LARGE SCALE GENOMIC DNA]</scope>
    <source>
        <strain evidence="5 6">DSM 11254</strain>
    </source>
</reference>
<evidence type="ECO:0000256" key="2">
    <source>
        <dbReference type="ARBA" id="ARBA00022679"/>
    </source>
</evidence>
<keyword evidence="3" id="KW-1133">Transmembrane helix</keyword>
<organism evidence="5 6">
    <name type="scientific">Neomoorella glycerini</name>
    <dbReference type="NCBI Taxonomy" id="55779"/>
    <lineage>
        <taxon>Bacteria</taxon>
        <taxon>Bacillati</taxon>
        <taxon>Bacillota</taxon>
        <taxon>Clostridia</taxon>
        <taxon>Neomoorellales</taxon>
        <taxon>Neomoorellaceae</taxon>
        <taxon>Neomoorella</taxon>
    </lineage>
</organism>
<dbReference type="GO" id="GO:0016740">
    <property type="term" value="F:transferase activity"/>
    <property type="evidence" value="ECO:0007669"/>
    <property type="project" value="UniProtKB-KW"/>
</dbReference>
<dbReference type="OrthoDB" id="9765468at2"/>
<proteinExistence type="inferred from homology"/>
<dbReference type="Gene3D" id="3.50.30.10">
    <property type="entry name" value="Phosphohistidine domain"/>
    <property type="match status" value="1"/>
</dbReference>
<keyword evidence="2" id="KW-0808">Transferase</keyword>
<dbReference type="GO" id="GO:0009401">
    <property type="term" value="P:phosphoenolpyruvate-dependent sugar phosphotransferase system"/>
    <property type="evidence" value="ECO:0007669"/>
    <property type="project" value="InterPro"/>
</dbReference>
<feature type="domain" description="Phosphotransferase system enzyme I N-terminal" evidence="4">
    <location>
        <begin position="3"/>
        <end position="90"/>
    </location>
</feature>
<dbReference type="InterPro" id="IPR008731">
    <property type="entry name" value="PTS_EIN"/>
</dbReference>
<sequence length="161" mass="17371">MLKGIAATPGIGIGPVYMIEMEPGEEENNNSPFLEGPEEIQTELARLEEALGRAKRDLEEVAAKTRQEIGETLMHQRVNAMLETACQLLREGAPQITSKLFIPVELQAGSTGSIKQIIFFAPWTGCVFSCLVLAAMIRFYGRGNSGGTKSPVDAGKYPGDG</sequence>
<accession>A0A6I5ZP33</accession>
<evidence type="ECO:0000259" key="4">
    <source>
        <dbReference type="Pfam" id="PF05524"/>
    </source>
</evidence>
<dbReference type="Pfam" id="PF05524">
    <property type="entry name" value="PEP-utilisers_N"/>
    <property type="match status" value="1"/>
</dbReference>
<dbReference type="InterPro" id="IPR036618">
    <property type="entry name" value="PtsI_HPr-bd_sf"/>
</dbReference>
<evidence type="ECO:0000313" key="6">
    <source>
        <dbReference type="Proteomes" id="UP000425916"/>
    </source>
</evidence>
<evidence type="ECO:0000256" key="1">
    <source>
        <dbReference type="ARBA" id="ARBA00007837"/>
    </source>
</evidence>
<evidence type="ECO:0000313" key="5">
    <source>
        <dbReference type="EMBL" id="QGP91536.1"/>
    </source>
</evidence>
<dbReference type="RefSeq" id="WP_156272082.1">
    <property type="nucleotide sequence ID" value="NZ_CP046244.1"/>
</dbReference>
<feature type="transmembrane region" description="Helical" evidence="3">
    <location>
        <begin position="117"/>
        <end position="140"/>
    </location>
</feature>
<keyword evidence="3" id="KW-0472">Membrane</keyword>
<keyword evidence="6" id="KW-1185">Reference proteome</keyword>
<comment type="similarity">
    <text evidence="1">Belongs to the PEP-utilizing enzyme family.</text>
</comment>